<dbReference type="EMBL" id="JAARPH010000001">
    <property type="protein sequence ID" value="MBC1374193.1"/>
    <property type="molecule type" value="Genomic_DNA"/>
</dbReference>
<evidence type="ECO:0000313" key="1">
    <source>
        <dbReference type="EMBL" id="MBC1374193.1"/>
    </source>
</evidence>
<dbReference type="RefSeq" id="WP_149044625.1">
    <property type="nucleotide sequence ID" value="NZ_JAARPH010000001.1"/>
</dbReference>
<reference evidence="1 2" key="1">
    <citation type="submission" date="2020-03" db="EMBL/GenBank/DDBJ databases">
        <title>Soil Listeria distribution.</title>
        <authorList>
            <person name="Liao J."/>
            <person name="Wiedmann M."/>
        </authorList>
    </citation>
    <scope>NUCLEOTIDE SEQUENCE [LARGE SCALE GENOMIC DNA]</scope>
    <source>
        <strain evidence="1 2">FSL L7-1699</strain>
    </source>
</reference>
<proteinExistence type="predicted"/>
<keyword evidence="2" id="KW-1185">Reference proteome</keyword>
<name>A0ABR6SIZ4_9LIST</name>
<protein>
    <submittedName>
        <fullName evidence="1">Uncharacterized protein</fullName>
    </submittedName>
</protein>
<gene>
    <name evidence="1" type="ORF">HB839_01495</name>
</gene>
<dbReference type="Proteomes" id="UP000518829">
    <property type="component" value="Unassembled WGS sequence"/>
</dbReference>
<comment type="caution">
    <text evidence="1">The sequence shown here is derived from an EMBL/GenBank/DDBJ whole genome shotgun (WGS) entry which is preliminary data.</text>
</comment>
<sequence>MTEKIQYVLVDYDENDNVLIISDDKKDCLNIIKTVLGDDIAIGVYDVDLEEVMENAYWDDYGFKIFEYKVIEEVN</sequence>
<evidence type="ECO:0000313" key="2">
    <source>
        <dbReference type="Proteomes" id="UP000518829"/>
    </source>
</evidence>
<accession>A0ABR6SIZ4</accession>
<organism evidence="1 2">
    <name type="scientific">Listeria farberi</name>
    <dbReference type="NCBI Taxonomy" id="2713500"/>
    <lineage>
        <taxon>Bacteria</taxon>
        <taxon>Bacillati</taxon>
        <taxon>Bacillota</taxon>
        <taxon>Bacilli</taxon>
        <taxon>Bacillales</taxon>
        <taxon>Listeriaceae</taxon>
        <taxon>Listeria</taxon>
    </lineage>
</organism>